<evidence type="ECO:0000313" key="1">
    <source>
        <dbReference type="EMBL" id="VDN99775.1"/>
    </source>
</evidence>
<dbReference type="GO" id="GO:0030286">
    <property type="term" value="C:dynein complex"/>
    <property type="evidence" value="ECO:0007669"/>
    <property type="project" value="InterPro"/>
</dbReference>
<dbReference type="GO" id="GO:0007017">
    <property type="term" value="P:microtubule-based process"/>
    <property type="evidence" value="ECO:0007669"/>
    <property type="project" value="InterPro"/>
</dbReference>
<dbReference type="AlphaFoldDB" id="A0A0R3TA29"/>
<dbReference type="SUPFAM" id="SSF54648">
    <property type="entry name" value="DLC"/>
    <property type="match status" value="1"/>
</dbReference>
<sequence length="94" mass="11175">MSAKYAISNIDSDMVERRREDTKDIIIQILNNEPDCRTWPQCLCRRIKERCEDEFTGTWNCHVGPSFGSSFPYEANSYFYGEWDDLSILLYKYK</sequence>
<accession>A0A0R3TA29</accession>
<dbReference type="InterPro" id="IPR001372">
    <property type="entry name" value="Dynein_light_chain_typ-1/2"/>
</dbReference>
<evidence type="ECO:0000313" key="3">
    <source>
        <dbReference type="WBParaSite" id="HNAJ_0000391801-mRNA-1"/>
    </source>
</evidence>
<organism evidence="3">
    <name type="scientific">Rodentolepis nana</name>
    <name type="common">Dwarf tapeworm</name>
    <name type="synonym">Hymenolepis nana</name>
    <dbReference type="NCBI Taxonomy" id="102285"/>
    <lineage>
        <taxon>Eukaryota</taxon>
        <taxon>Metazoa</taxon>
        <taxon>Spiralia</taxon>
        <taxon>Lophotrochozoa</taxon>
        <taxon>Platyhelminthes</taxon>
        <taxon>Cestoda</taxon>
        <taxon>Eucestoda</taxon>
        <taxon>Cyclophyllidea</taxon>
        <taxon>Hymenolepididae</taxon>
        <taxon>Rodentolepis</taxon>
    </lineage>
</organism>
<protein>
    <submittedName>
        <fullName evidence="3">Dynein light chain</fullName>
    </submittedName>
</protein>
<dbReference type="InterPro" id="IPR037177">
    <property type="entry name" value="DLC_sf"/>
</dbReference>
<dbReference type="OrthoDB" id="6219848at2759"/>
<proteinExistence type="predicted"/>
<dbReference type="EMBL" id="UZAE01002470">
    <property type="protein sequence ID" value="VDN99775.1"/>
    <property type="molecule type" value="Genomic_DNA"/>
</dbReference>
<evidence type="ECO:0000313" key="2">
    <source>
        <dbReference type="Proteomes" id="UP000278807"/>
    </source>
</evidence>
<keyword evidence="2" id="KW-1185">Reference proteome</keyword>
<reference evidence="3" key="1">
    <citation type="submission" date="2017-02" db="UniProtKB">
        <authorList>
            <consortium name="WormBaseParasite"/>
        </authorList>
    </citation>
    <scope>IDENTIFICATION</scope>
</reference>
<dbReference type="CDD" id="cd21450">
    <property type="entry name" value="DLC-like_DYNLL1-like"/>
    <property type="match status" value="1"/>
</dbReference>
<reference evidence="1 2" key="2">
    <citation type="submission" date="2018-11" db="EMBL/GenBank/DDBJ databases">
        <authorList>
            <consortium name="Pathogen Informatics"/>
        </authorList>
    </citation>
    <scope>NUCLEOTIDE SEQUENCE [LARGE SCALE GENOMIC DNA]</scope>
</reference>
<gene>
    <name evidence="1" type="ORF">HNAJ_LOCUS3916</name>
</gene>
<dbReference type="WBParaSite" id="HNAJ_0000391801-mRNA-1">
    <property type="protein sequence ID" value="HNAJ_0000391801-mRNA-1"/>
    <property type="gene ID" value="HNAJ_0000391801"/>
</dbReference>
<dbReference type="Proteomes" id="UP000278807">
    <property type="component" value="Unassembled WGS sequence"/>
</dbReference>
<dbReference type="Pfam" id="PF01221">
    <property type="entry name" value="Dynein_light"/>
    <property type="match status" value="1"/>
</dbReference>
<dbReference type="Gene3D" id="3.30.740.10">
    <property type="entry name" value="Protein Inhibitor Of Neuronal Nitric Oxide Synthase"/>
    <property type="match status" value="1"/>
</dbReference>
<dbReference type="SMART" id="SM01375">
    <property type="entry name" value="Dynein_light"/>
    <property type="match status" value="1"/>
</dbReference>
<name>A0A0R3TA29_RODNA</name>